<organism evidence="1 2">
    <name type="scientific">Citrus sinensis</name>
    <name type="common">Sweet orange</name>
    <name type="synonym">Citrus aurantium var. sinensis</name>
    <dbReference type="NCBI Taxonomy" id="2711"/>
    <lineage>
        <taxon>Eukaryota</taxon>
        <taxon>Viridiplantae</taxon>
        <taxon>Streptophyta</taxon>
        <taxon>Embryophyta</taxon>
        <taxon>Tracheophyta</taxon>
        <taxon>Spermatophyta</taxon>
        <taxon>Magnoliopsida</taxon>
        <taxon>eudicotyledons</taxon>
        <taxon>Gunneridae</taxon>
        <taxon>Pentapetalae</taxon>
        <taxon>rosids</taxon>
        <taxon>malvids</taxon>
        <taxon>Sapindales</taxon>
        <taxon>Rutaceae</taxon>
        <taxon>Aurantioideae</taxon>
        <taxon>Citrus</taxon>
    </lineage>
</organism>
<proteinExistence type="predicted"/>
<name>A0A067FAB4_CITSI</name>
<sequence length="42" mass="4856">MLKDQGLPQDEGPIYDVKSAGLCTEYEEYITKIKEFQAYLDL</sequence>
<dbReference type="Proteomes" id="UP000027120">
    <property type="component" value="Unassembled WGS sequence"/>
</dbReference>
<reference evidence="1 2" key="1">
    <citation type="submission" date="2014-04" db="EMBL/GenBank/DDBJ databases">
        <authorList>
            <consortium name="International Citrus Genome Consortium"/>
            <person name="Gmitter F."/>
            <person name="Chen C."/>
            <person name="Farmerie W."/>
            <person name="Harkins T."/>
            <person name="Desany B."/>
            <person name="Mohiuddin M."/>
            <person name="Kodira C."/>
            <person name="Borodovsky M."/>
            <person name="Lomsadze A."/>
            <person name="Burns P."/>
            <person name="Jenkins J."/>
            <person name="Prochnik S."/>
            <person name="Shu S."/>
            <person name="Chapman J."/>
            <person name="Pitluck S."/>
            <person name="Schmutz J."/>
            <person name="Rokhsar D."/>
        </authorList>
    </citation>
    <scope>NUCLEOTIDE SEQUENCE</scope>
</reference>
<keyword evidence="2" id="KW-1185">Reference proteome</keyword>
<evidence type="ECO:0000313" key="2">
    <source>
        <dbReference type="Proteomes" id="UP000027120"/>
    </source>
</evidence>
<dbReference type="EMBL" id="KK784908">
    <property type="protein sequence ID" value="KDO64258.1"/>
    <property type="molecule type" value="Genomic_DNA"/>
</dbReference>
<gene>
    <name evidence="1" type="ORF">CISIN_1g0331681mg</name>
</gene>
<protein>
    <submittedName>
        <fullName evidence="1">Uncharacterized protein</fullName>
    </submittedName>
</protein>
<accession>A0A067FAB4</accession>
<evidence type="ECO:0000313" key="1">
    <source>
        <dbReference type="EMBL" id="KDO64258.1"/>
    </source>
</evidence>
<feature type="non-terminal residue" evidence="1">
    <location>
        <position position="42"/>
    </location>
</feature>
<dbReference type="AlphaFoldDB" id="A0A067FAB4"/>